<evidence type="ECO:0000313" key="2">
    <source>
        <dbReference type="Proteomes" id="UP001066276"/>
    </source>
</evidence>
<dbReference type="Proteomes" id="UP001066276">
    <property type="component" value="Chromosome 4_1"/>
</dbReference>
<protein>
    <submittedName>
        <fullName evidence="1">Uncharacterized protein</fullName>
    </submittedName>
</protein>
<proteinExistence type="predicted"/>
<gene>
    <name evidence="1" type="ORF">NDU88_000329</name>
</gene>
<keyword evidence="2" id="KW-1185">Reference proteome</keyword>
<evidence type="ECO:0000313" key="1">
    <source>
        <dbReference type="EMBL" id="KAJ1168403.1"/>
    </source>
</evidence>
<dbReference type="EMBL" id="JANPWB010000007">
    <property type="protein sequence ID" value="KAJ1168403.1"/>
    <property type="molecule type" value="Genomic_DNA"/>
</dbReference>
<name>A0AAV7SW80_PLEWA</name>
<comment type="caution">
    <text evidence="1">The sequence shown here is derived from an EMBL/GenBank/DDBJ whole genome shotgun (WGS) entry which is preliminary data.</text>
</comment>
<organism evidence="1 2">
    <name type="scientific">Pleurodeles waltl</name>
    <name type="common">Iberian ribbed newt</name>
    <dbReference type="NCBI Taxonomy" id="8319"/>
    <lineage>
        <taxon>Eukaryota</taxon>
        <taxon>Metazoa</taxon>
        <taxon>Chordata</taxon>
        <taxon>Craniata</taxon>
        <taxon>Vertebrata</taxon>
        <taxon>Euteleostomi</taxon>
        <taxon>Amphibia</taxon>
        <taxon>Batrachia</taxon>
        <taxon>Caudata</taxon>
        <taxon>Salamandroidea</taxon>
        <taxon>Salamandridae</taxon>
        <taxon>Pleurodelinae</taxon>
        <taxon>Pleurodeles</taxon>
    </lineage>
</organism>
<accession>A0AAV7SW80</accession>
<sequence>MWSTIQSFHASRDSLGCIGRFPQCLVPSRLLVKHVEYYSKLSRQHSFLGLHKKIPRVPCTIPSPGEARGVLFKLFTPAETPWKIPTVPCTIPSPGEALGVLFEAFTPAQPPWKIPTVPCTIPSPDEACGVLFNAFTPAETPWAA</sequence>
<reference evidence="1" key="1">
    <citation type="journal article" date="2022" name="bioRxiv">
        <title>Sequencing and chromosome-scale assembly of the giantPleurodeles waltlgenome.</title>
        <authorList>
            <person name="Brown T."/>
            <person name="Elewa A."/>
            <person name="Iarovenko S."/>
            <person name="Subramanian E."/>
            <person name="Araus A.J."/>
            <person name="Petzold A."/>
            <person name="Susuki M."/>
            <person name="Suzuki K.-i.T."/>
            <person name="Hayashi T."/>
            <person name="Toyoda A."/>
            <person name="Oliveira C."/>
            <person name="Osipova E."/>
            <person name="Leigh N.D."/>
            <person name="Simon A."/>
            <person name="Yun M.H."/>
        </authorList>
    </citation>
    <scope>NUCLEOTIDE SEQUENCE</scope>
    <source>
        <strain evidence="1">20211129_DDA</strain>
        <tissue evidence="1">Liver</tissue>
    </source>
</reference>
<dbReference type="AlphaFoldDB" id="A0AAV7SW80"/>